<dbReference type="GO" id="GO:0002143">
    <property type="term" value="P:tRNA wobble position uridine thiolation"/>
    <property type="evidence" value="ECO:0007669"/>
    <property type="project" value="TreeGrafter"/>
</dbReference>
<dbReference type="Gene3D" id="3.40.50.720">
    <property type="entry name" value="NAD(P)-binding Rossmann-like Domain"/>
    <property type="match status" value="1"/>
</dbReference>
<dbReference type="InterPro" id="IPR036873">
    <property type="entry name" value="Rhodanese-like_dom_sf"/>
</dbReference>
<keyword evidence="7" id="KW-0067">ATP-binding</keyword>
<dbReference type="VEuPathDB" id="FungiDB:PSTT_04541"/>
<proteinExistence type="predicted"/>
<dbReference type="VEuPathDB" id="FungiDB:PSHT_13899"/>
<dbReference type="PANTHER" id="PTHR10953:SF102">
    <property type="entry name" value="ADENYLYLTRANSFERASE AND SULFURTRANSFERASE MOCS3"/>
    <property type="match status" value="1"/>
</dbReference>
<dbReference type="Proteomes" id="UP000239156">
    <property type="component" value="Unassembled WGS sequence"/>
</dbReference>
<gene>
    <name evidence="10" type="ORF">PSTT_04541</name>
</gene>
<dbReference type="SUPFAM" id="SSF69572">
    <property type="entry name" value="Activating enzymes of the ubiquitin-like proteins"/>
    <property type="match status" value="1"/>
</dbReference>
<comment type="caution">
    <text evidence="10">The sequence shown here is derived from an EMBL/GenBank/DDBJ whole genome shotgun (WGS) entry which is preliminary data.</text>
</comment>
<dbReference type="InterPro" id="IPR045886">
    <property type="entry name" value="ThiF/MoeB/HesA"/>
</dbReference>
<evidence type="ECO:0000313" key="10">
    <source>
        <dbReference type="EMBL" id="POW12362.1"/>
    </source>
</evidence>
<dbReference type="GO" id="GO:0032447">
    <property type="term" value="P:protein urmylation"/>
    <property type="evidence" value="ECO:0007669"/>
    <property type="project" value="TreeGrafter"/>
</dbReference>
<protein>
    <recommendedName>
        <fullName evidence="9">Rhodanese domain-containing protein</fullName>
    </recommendedName>
</protein>
<dbReference type="PROSITE" id="PS50206">
    <property type="entry name" value="RHODANESE_3"/>
    <property type="match status" value="1"/>
</dbReference>
<dbReference type="GO" id="GO:0042292">
    <property type="term" value="F:URM1 activating enzyme activity"/>
    <property type="evidence" value="ECO:0007669"/>
    <property type="project" value="TreeGrafter"/>
</dbReference>
<dbReference type="InterPro" id="IPR001763">
    <property type="entry name" value="Rhodanese-like_dom"/>
</dbReference>
<feature type="domain" description="Rhodanese" evidence="9">
    <location>
        <begin position="376"/>
        <end position="498"/>
    </location>
</feature>
<dbReference type="FunFam" id="3.40.50.720:FF:000033">
    <property type="entry name" value="Adenylyltransferase and sulfurtransferase MOCS3"/>
    <property type="match status" value="1"/>
</dbReference>
<dbReference type="InterPro" id="IPR035985">
    <property type="entry name" value="Ubiquitin-activating_enz"/>
</dbReference>
<keyword evidence="6" id="KW-0833">Ubl conjugation pathway</keyword>
<feature type="coiled-coil region" evidence="8">
    <location>
        <begin position="10"/>
        <end position="37"/>
    </location>
</feature>
<evidence type="ECO:0000259" key="9">
    <source>
        <dbReference type="PROSITE" id="PS50206"/>
    </source>
</evidence>
<dbReference type="AlphaFoldDB" id="A0A2S4VS53"/>
<reference evidence="10" key="1">
    <citation type="submission" date="2017-12" db="EMBL/GenBank/DDBJ databases">
        <title>Gene loss provides genomic basis for host adaptation in cereal stripe rust fungi.</title>
        <authorList>
            <person name="Xia C."/>
        </authorList>
    </citation>
    <scope>NUCLEOTIDE SEQUENCE [LARGE SCALE GENOMIC DNA]</scope>
    <source>
        <strain evidence="10">93-210</strain>
    </source>
</reference>
<evidence type="ECO:0000256" key="4">
    <source>
        <dbReference type="ARBA" id="ARBA00022695"/>
    </source>
</evidence>
<dbReference type="GO" id="GO:0005829">
    <property type="term" value="C:cytosol"/>
    <property type="evidence" value="ECO:0007669"/>
    <property type="project" value="UniProtKB-SubCell"/>
</dbReference>
<dbReference type="EMBL" id="PKSL01000032">
    <property type="protein sequence ID" value="POW12362.1"/>
    <property type="molecule type" value="Genomic_DNA"/>
</dbReference>
<evidence type="ECO:0000256" key="3">
    <source>
        <dbReference type="ARBA" id="ARBA00022694"/>
    </source>
</evidence>
<name>A0A2S4VS53_9BASI</name>
<dbReference type="Gene3D" id="3.40.250.10">
    <property type="entry name" value="Rhodanese-like domain"/>
    <property type="match status" value="1"/>
</dbReference>
<keyword evidence="11" id="KW-1185">Reference proteome</keyword>
<keyword evidence="3" id="KW-0819">tRNA processing</keyword>
<dbReference type="GO" id="GO:0005524">
    <property type="term" value="F:ATP binding"/>
    <property type="evidence" value="ECO:0007669"/>
    <property type="project" value="UniProtKB-KW"/>
</dbReference>
<feature type="non-terminal residue" evidence="10">
    <location>
        <position position="1"/>
    </location>
</feature>
<evidence type="ECO:0000256" key="7">
    <source>
        <dbReference type="ARBA" id="ARBA00022840"/>
    </source>
</evidence>
<evidence type="ECO:0000256" key="2">
    <source>
        <dbReference type="ARBA" id="ARBA00022679"/>
    </source>
</evidence>
<dbReference type="SMART" id="SM00450">
    <property type="entry name" value="RHOD"/>
    <property type="match status" value="1"/>
</dbReference>
<keyword evidence="8" id="KW-0175">Coiled coil</keyword>
<dbReference type="Pfam" id="PF00581">
    <property type="entry name" value="Rhodanese"/>
    <property type="match status" value="1"/>
</dbReference>
<evidence type="ECO:0000256" key="8">
    <source>
        <dbReference type="SAM" id="Coils"/>
    </source>
</evidence>
<dbReference type="CDD" id="cd00757">
    <property type="entry name" value="ThiF_MoeB_HesA_family"/>
    <property type="match status" value="1"/>
</dbReference>
<dbReference type="PANTHER" id="PTHR10953">
    <property type="entry name" value="UBIQUITIN-ACTIVATING ENZYME E1"/>
    <property type="match status" value="1"/>
</dbReference>
<organism evidence="10 11">
    <name type="scientific">Puccinia striiformis</name>
    <dbReference type="NCBI Taxonomy" id="27350"/>
    <lineage>
        <taxon>Eukaryota</taxon>
        <taxon>Fungi</taxon>
        <taxon>Dikarya</taxon>
        <taxon>Basidiomycota</taxon>
        <taxon>Pucciniomycotina</taxon>
        <taxon>Pucciniomycetes</taxon>
        <taxon>Pucciniales</taxon>
        <taxon>Pucciniaceae</taxon>
        <taxon>Puccinia</taxon>
    </lineage>
</organism>
<evidence type="ECO:0000256" key="5">
    <source>
        <dbReference type="ARBA" id="ARBA00022741"/>
    </source>
</evidence>
<comment type="subcellular location">
    <subcellularLocation>
        <location evidence="1">Cytoplasm</location>
        <location evidence="1">Cytosol</location>
    </subcellularLocation>
</comment>
<dbReference type="GO" id="GO:0016779">
    <property type="term" value="F:nucleotidyltransferase activity"/>
    <property type="evidence" value="ECO:0007669"/>
    <property type="project" value="UniProtKB-KW"/>
</dbReference>
<dbReference type="Pfam" id="PF00899">
    <property type="entry name" value="ThiF"/>
    <property type="match status" value="1"/>
</dbReference>
<accession>A0A2S4VS53</accession>
<evidence type="ECO:0000313" key="11">
    <source>
        <dbReference type="Proteomes" id="UP000239156"/>
    </source>
</evidence>
<sequence>RKSFNKMREVQEIIQEIKSTKAKLIRLQKELTNARKEEEKVDSIINNQHSLAIDDYTRYGRQMIVSQVGLPGQLKLSRASVLVIGAGGLGCPALLYLVRAGIGNISIVDHDIVELSNLHRQILHTDFTVGMNKAESAKLNLLAGNPTVKITAYPIPFTKSRMSNSTTPTDWTTYLPNMNEFTLVLDCTDNPTSRYLISDACSAYDIPLISGAAIRTEGQLSIWNLPLIKTSSEKDRGPCYRCIFPESYQIHPERCADQGVLGPTVGLVGVLMAWEAIRLLIHNHDYQPKLLLIPSFRTIKLRKAKENCLGCSNSSKSKFLKQIQVQGSHTNVQGYDENTEKDAILPKVCSMSSTDQAVVEKSIRITAQDFLSNEFKLDQFQLLDVRPSIQFEICALPNSINIPIEEVLENPEQTIERLENLPRSRLKDEGNRTDVSNQRDWLVVCRRGNDSLLAINALNNPTTSNQEQTEDTRIQQKKFRDFVGGLEAYSLLIDSTFPLY</sequence>
<keyword evidence="4" id="KW-0548">Nucleotidyltransferase</keyword>
<evidence type="ECO:0000256" key="6">
    <source>
        <dbReference type="ARBA" id="ARBA00022786"/>
    </source>
</evidence>
<keyword evidence="5" id="KW-0547">Nucleotide-binding</keyword>
<dbReference type="GO" id="GO:0004792">
    <property type="term" value="F:thiosulfate-cyanide sulfurtransferase activity"/>
    <property type="evidence" value="ECO:0007669"/>
    <property type="project" value="TreeGrafter"/>
</dbReference>
<dbReference type="InterPro" id="IPR000594">
    <property type="entry name" value="ThiF_NAD_FAD-bd"/>
</dbReference>
<evidence type="ECO:0000256" key="1">
    <source>
        <dbReference type="ARBA" id="ARBA00004514"/>
    </source>
</evidence>
<keyword evidence="2" id="KW-0808">Transferase</keyword>